<reference evidence="3" key="1">
    <citation type="submission" date="2019-03" db="EMBL/GenBank/DDBJ databases">
        <title>Single cell metagenomics reveals metabolic interactions within the superorganism composed of flagellate Streblomastix strix and complex community of Bacteroidetes bacteria on its surface.</title>
        <authorList>
            <person name="Treitli S.C."/>
            <person name="Kolisko M."/>
            <person name="Husnik F."/>
            <person name="Keeling P."/>
            <person name="Hampl V."/>
        </authorList>
    </citation>
    <scope>NUCLEOTIDE SEQUENCE</scope>
    <source>
        <strain evidence="3">STM</strain>
    </source>
</reference>
<dbReference type="InterPro" id="IPR032877">
    <property type="entry name" value="Transposase_HTH"/>
</dbReference>
<dbReference type="InterPro" id="IPR002560">
    <property type="entry name" value="Transposase_DDE"/>
</dbReference>
<dbReference type="AlphaFoldDB" id="A0A5J4SAJ9"/>
<dbReference type="Pfam" id="PF01610">
    <property type="entry name" value="DDE_Tnp_ISL3"/>
    <property type="match status" value="1"/>
</dbReference>
<protein>
    <recommendedName>
        <fullName evidence="4">Transposase IS204/IS1001/IS1096/IS1165 DDE domain-containing protein</fullName>
    </recommendedName>
</protein>
<proteinExistence type="predicted"/>
<comment type="caution">
    <text evidence="3">The sequence shown here is derived from an EMBL/GenBank/DDBJ whole genome shotgun (WGS) entry which is preliminary data.</text>
</comment>
<dbReference type="Pfam" id="PF13542">
    <property type="entry name" value="HTH_Tnp_ISL3"/>
    <property type="match status" value="1"/>
</dbReference>
<evidence type="ECO:0000259" key="2">
    <source>
        <dbReference type="Pfam" id="PF13542"/>
    </source>
</evidence>
<sequence length="180" mass="20099">MPIGSKPVLVKMKVQRLYCKACNVYPQEHLHFVTGKRSYTNKFAHLVVELSHIGTLKDVASFLHISWDTVKDIQKRCLKRHYSNPDISNVTCIGIDEFAVAKGHIYKTIVVDLDTGRVIYIGQGKGADSLDKFWEKLSNKAVKIESVATDLSAAFISSVLSNAPKATLVFDHFHVALVNE</sequence>
<feature type="domain" description="Transposase IS204/IS1001/IS1096/IS1165 helix-turn-helix" evidence="2">
    <location>
        <begin position="28"/>
        <end position="76"/>
    </location>
</feature>
<name>A0A5J4SAJ9_9ZZZZ</name>
<dbReference type="PANTHER" id="PTHR33498:SF1">
    <property type="entry name" value="TRANSPOSASE FOR INSERTION SEQUENCE ELEMENT IS1557"/>
    <property type="match status" value="1"/>
</dbReference>
<dbReference type="EMBL" id="SNRY01000299">
    <property type="protein sequence ID" value="KAA6342928.1"/>
    <property type="molecule type" value="Genomic_DNA"/>
</dbReference>
<feature type="domain" description="Transposase IS204/IS1001/IS1096/IS1165 DDE" evidence="1">
    <location>
        <begin position="93"/>
        <end position="176"/>
    </location>
</feature>
<accession>A0A5J4SAJ9</accession>
<dbReference type="InterPro" id="IPR047951">
    <property type="entry name" value="Transpos_ISL3"/>
</dbReference>
<evidence type="ECO:0008006" key="4">
    <source>
        <dbReference type="Google" id="ProtNLM"/>
    </source>
</evidence>
<dbReference type="PANTHER" id="PTHR33498">
    <property type="entry name" value="TRANSPOSASE FOR INSERTION SEQUENCE ELEMENT IS1557"/>
    <property type="match status" value="1"/>
</dbReference>
<organism evidence="3">
    <name type="scientific">termite gut metagenome</name>
    <dbReference type="NCBI Taxonomy" id="433724"/>
    <lineage>
        <taxon>unclassified sequences</taxon>
        <taxon>metagenomes</taxon>
        <taxon>organismal metagenomes</taxon>
    </lineage>
</organism>
<evidence type="ECO:0000313" key="3">
    <source>
        <dbReference type="EMBL" id="KAA6342928.1"/>
    </source>
</evidence>
<evidence type="ECO:0000259" key="1">
    <source>
        <dbReference type="Pfam" id="PF01610"/>
    </source>
</evidence>
<gene>
    <name evidence="3" type="ORF">EZS27_009388</name>
</gene>